<evidence type="ECO:0000313" key="3">
    <source>
        <dbReference type="Proteomes" id="UP000247746"/>
    </source>
</evidence>
<accession>A0A2V4UF15</accession>
<dbReference type="Proteomes" id="UP000247746">
    <property type="component" value="Unassembled WGS sequence"/>
</dbReference>
<feature type="domain" description="Glutamine amidotransferase" evidence="1">
    <location>
        <begin position="44"/>
        <end position="180"/>
    </location>
</feature>
<dbReference type="GO" id="GO:0005829">
    <property type="term" value="C:cytosol"/>
    <property type="evidence" value="ECO:0007669"/>
    <property type="project" value="TreeGrafter"/>
</dbReference>
<proteinExistence type="predicted"/>
<dbReference type="PANTHER" id="PTHR42695:SF5">
    <property type="entry name" value="GLUTAMINE AMIDOTRANSFERASE YLR126C-RELATED"/>
    <property type="match status" value="1"/>
</dbReference>
<sequence length="230" mass="25438">MKNVLAIRHVYFENLGVFEEVLINSNFHIEYIDAATVDFDTIDPLSADLLVVLGAPIGAFDEDIYPFLKSELAFIDKRLKANKPLLGICLGAQLIARLLGANVASMGRKEIGFGAMQIHHSTGNPLIGLSDIPVLHWHGDQFEIPQGCRALAATDICPNQAFARGNNILALQFHIEARPDNIEQWLVGHAHELNSTNIDVKQIRYEAKKYGAAITLAAQKIFLNWLNATE</sequence>
<dbReference type="NCBIfam" id="NF005458">
    <property type="entry name" value="PRK07053.1"/>
    <property type="match status" value="1"/>
</dbReference>
<dbReference type="Pfam" id="PF00117">
    <property type="entry name" value="GATase"/>
    <property type="match status" value="1"/>
</dbReference>
<dbReference type="InterPro" id="IPR029062">
    <property type="entry name" value="Class_I_gatase-like"/>
</dbReference>
<comment type="caution">
    <text evidence="2">The sequence shown here is derived from an EMBL/GenBank/DDBJ whole genome shotgun (WGS) entry which is preliminary data.</text>
</comment>
<dbReference type="OrthoDB" id="9813383at2"/>
<dbReference type="AlphaFoldDB" id="A0A2V4UF15"/>
<dbReference type="InterPro" id="IPR017926">
    <property type="entry name" value="GATASE"/>
</dbReference>
<dbReference type="CDD" id="cd01741">
    <property type="entry name" value="GATase1_1"/>
    <property type="match status" value="1"/>
</dbReference>
<dbReference type="EMBL" id="QJSU01000006">
    <property type="protein sequence ID" value="PYE38727.1"/>
    <property type="molecule type" value="Genomic_DNA"/>
</dbReference>
<protein>
    <submittedName>
        <fullName evidence="2">GMP synthase (Glutamine-hydrolysing)</fullName>
    </submittedName>
</protein>
<dbReference type="PANTHER" id="PTHR42695">
    <property type="entry name" value="GLUTAMINE AMIDOTRANSFERASE YLR126C-RELATED"/>
    <property type="match status" value="1"/>
</dbReference>
<dbReference type="PROSITE" id="PS51273">
    <property type="entry name" value="GATASE_TYPE_1"/>
    <property type="match status" value="1"/>
</dbReference>
<dbReference type="InterPro" id="IPR044992">
    <property type="entry name" value="ChyE-like"/>
</dbReference>
<name>A0A2V4UF15_9GAMM</name>
<organism evidence="2 3">
    <name type="scientific">Psychrobacter fozii</name>
    <dbReference type="NCBI Taxonomy" id="198480"/>
    <lineage>
        <taxon>Bacteria</taxon>
        <taxon>Pseudomonadati</taxon>
        <taxon>Pseudomonadota</taxon>
        <taxon>Gammaproteobacteria</taxon>
        <taxon>Moraxellales</taxon>
        <taxon>Moraxellaceae</taxon>
        <taxon>Psychrobacter</taxon>
    </lineage>
</organism>
<reference evidence="2 3" key="1">
    <citation type="submission" date="2018-06" db="EMBL/GenBank/DDBJ databases">
        <title>Genomic Encyclopedia of Type Strains, Phase III (KMG-III): the genomes of soil and plant-associated and newly described type strains.</title>
        <authorList>
            <person name="Whitman W."/>
        </authorList>
    </citation>
    <scope>NUCLEOTIDE SEQUENCE [LARGE SCALE GENOMIC DNA]</scope>
    <source>
        <strain evidence="2 3">CECT 5889</strain>
    </source>
</reference>
<evidence type="ECO:0000259" key="1">
    <source>
        <dbReference type="Pfam" id="PF00117"/>
    </source>
</evidence>
<gene>
    <name evidence="2" type="ORF">DFP82_106132</name>
</gene>
<keyword evidence="3" id="KW-1185">Reference proteome</keyword>
<evidence type="ECO:0000313" key="2">
    <source>
        <dbReference type="EMBL" id="PYE38727.1"/>
    </source>
</evidence>
<dbReference type="Gene3D" id="3.40.50.880">
    <property type="match status" value="1"/>
</dbReference>
<dbReference type="SUPFAM" id="SSF52317">
    <property type="entry name" value="Class I glutamine amidotransferase-like"/>
    <property type="match status" value="1"/>
</dbReference>
<dbReference type="RefSeq" id="WP_110923470.1">
    <property type="nucleotide sequence ID" value="NZ_QJSU01000006.1"/>
</dbReference>